<keyword evidence="3" id="KW-1185">Reference proteome</keyword>
<name>A0AAV6LC91_9ERIC</name>
<dbReference type="EMBL" id="JACTNZ010000002">
    <property type="protein sequence ID" value="KAG5561821.1"/>
    <property type="molecule type" value="Genomic_DNA"/>
</dbReference>
<feature type="region of interest" description="Disordered" evidence="1">
    <location>
        <begin position="79"/>
        <end position="109"/>
    </location>
</feature>
<gene>
    <name evidence="2" type="ORF">RHGRI_004762</name>
</gene>
<evidence type="ECO:0000256" key="1">
    <source>
        <dbReference type="SAM" id="MobiDB-lite"/>
    </source>
</evidence>
<accession>A0AAV6LC91</accession>
<evidence type="ECO:0000313" key="3">
    <source>
        <dbReference type="Proteomes" id="UP000823749"/>
    </source>
</evidence>
<dbReference type="AlphaFoldDB" id="A0AAV6LC91"/>
<feature type="region of interest" description="Disordered" evidence="1">
    <location>
        <begin position="1"/>
        <end position="45"/>
    </location>
</feature>
<reference evidence="2" key="1">
    <citation type="submission" date="2020-08" db="EMBL/GenBank/DDBJ databases">
        <title>Plant Genome Project.</title>
        <authorList>
            <person name="Zhang R.-G."/>
        </authorList>
    </citation>
    <scope>NUCLEOTIDE SEQUENCE</scope>
    <source>
        <strain evidence="2">WSP0</strain>
        <tissue evidence="2">Leaf</tissue>
    </source>
</reference>
<evidence type="ECO:0000313" key="2">
    <source>
        <dbReference type="EMBL" id="KAG5561821.1"/>
    </source>
</evidence>
<organism evidence="2 3">
    <name type="scientific">Rhododendron griersonianum</name>
    <dbReference type="NCBI Taxonomy" id="479676"/>
    <lineage>
        <taxon>Eukaryota</taxon>
        <taxon>Viridiplantae</taxon>
        <taxon>Streptophyta</taxon>
        <taxon>Embryophyta</taxon>
        <taxon>Tracheophyta</taxon>
        <taxon>Spermatophyta</taxon>
        <taxon>Magnoliopsida</taxon>
        <taxon>eudicotyledons</taxon>
        <taxon>Gunneridae</taxon>
        <taxon>Pentapetalae</taxon>
        <taxon>asterids</taxon>
        <taxon>Ericales</taxon>
        <taxon>Ericaceae</taxon>
        <taxon>Ericoideae</taxon>
        <taxon>Rhodoreae</taxon>
        <taxon>Rhododendron</taxon>
    </lineage>
</organism>
<protein>
    <submittedName>
        <fullName evidence="2">Uncharacterized protein</fullName>
    </submittedName>
</protein>
<dbReference type="Proteomes" id="UP000823749">
    <property type="component" value="Chromosome 2"/>
</dbReference>
<proteinExistence type="predicted"/>
<comment type="caution">
    <text evidence="2">The sequence shown here is derived from an EMBL/GenBank/DDBJ whole genome shotgun (WGS) entry which is preliminary data.</text>
</comment>
<sequence length="109" mass="12207">MAILGLCDKNNKENIPPPLSKQGNTIGAPSPVPTKKRRRTSRNPLEDITNLFLPSLIRSTPISNNAALSVSRCSSVCNSTHHRKRRPQIGPEMPRQMNKAFVSPRTYFR</sequence>